<evidence type="ECO:0000313" key="2">
    <source>
        <dbReference type="Proteomes" id="UP001642464"/>
    </source>
</evidence>
<keyword evidence="2" id="KW-1185">Reference proteome</keyword>
<comment type="caution">
    <text evidence="1">The sequence shown here is derived from an EMBL/GenBank/DDBJ whole genome shotgun (WGS) entry which is preliminary data.</text>
</comment>
<keyword evidence="1" id="KW-0547">Nucleotide-binding</keyword>
<sequence>MESSRFEPEGFFDHNELTCFAGYVQPDYALALPSLAEIMEQNKDSLQELGDDEDPTFAKDLSLFNEDFRRHLGGVLDLAGLTQLERYEVLLDHLHEDRADDWKSWWYISGITCHMIQSYVHCEEAQDRAWRAHCRWSSQSWKFDELENWDRVEKAMNAPRLPTLRSLIRLVQNDNPEMQVRENLWTFRLPRPATSATRATL</sequence>
<dbReference type="GO" id="GO:0004386">
    <property type="term" value="F:helicase activity"/>
    <property type="evidence" value="ECO:0007669"/>
    <property type="project" value="UniProtKB-KW"/>
</dbReference>
<evidence type="ECO:0000313" key="1">
    <source>
        <dbReference type="EMBL" id="CAK9039584.1"/>
    </source>
</evidence>
<dbReference type="EMBL" id="CAXAMM010016669">
    <property type="protein sequence ID" value="CAK9039584.1"/>
    <property type="molecule type" value="Genomic_DNA"/>
</dbReference>
<accession>A0ABP0LK70</accession>
<protein>
    <submittedName>
        <fullName evidence="1">Helicase 184R</fullName>
    </submittedName>
</protein>
<gene>
    <name evidence="1" type="ORF">SCF082_LOCUS23169</name>
</gene>
<keyword evidence="1" id="KW-0378">Hydrolase</keyword>
<keyword evidence="1" id="KW-0347">Helicase</keyword>
<name>A0ABP0LK70_9DINO</name>
<keyword evidence="1" id="KW-0067">ATP-binding</keyword>
<proteinExistence type="predicted"/>
<organism evidence="1 2">
    <name type="scientific">Durusdinium trenchii</name>
    <dbReference type="NCBI Taxonomy" id="1381693"/>
    <lineage>
        <taxon>Eukaryota</taxon>
        <taxon>Sar</taxon>
        <taxon>Alveolata</taxon>
        <taxon>Dinophyceae</taxon>
        <taxon>Suessiales</taxon>
        <taxon>Symbiodiniaceae</taxon>
        <taxon>Durusdinium</taxon>
    </lineage>
</organism>
<reference evidence="1 2" key="1">
    <citation type="submission" date="2024-02" db="EMBL/GenBank/DDBJ databases">
        <authorList>
            <person name="Chen Y."/>
            <person name="Shah S."/>
            <person name="Dougan E. K."/>
            <person name="Thang M."/>
            <person name="Chan C."/>
        </authorList>
    </citation>
    <scope>NUCLEOTIDE SEQUENCE [LARGE SCALE GENOMIC DNA]</scope>
</reference>
<dbReference type="Proteomes" id="UP001642464">
    <property type="component" value="Unassembled WGS sequence"/>
</dbReference>